<accession>M5FYZ6</accession>
<dbReference type="RefSeq" id="XP_040628621.1">
    <property type="nucleotide sequence ID" value="XM_040772701.1"/>
</dbReference>
<dbReference type="GeneID" id="63687763"/>
<name>M5FYZ6_DACPD</name>
<dbReference type="AlphaFoldDB" id="M5FYZ6"/>
<evidence type="ECO:0000313" key="1">
    <source>
        <dbReference type="EMBL" id="EJU01724.1"/>
    </source>
</evidence>
<dbReference type="EMBL" id="JH795863">
    <property type="protein sequence ID" value="EJU01724.1"/>
    <property type="molecule type" value="Genomic_DNA"/>
</dbReference>
<proteinExistence type="predicted"/>
<dbReference type="Proteomes" id="UP000030653">
    <property type="component" value="Unassembled WGS sequence"/>
</dbReference>
<keyword evidence="2" id="KW-1185">Reference proteome</keyword>
<dbReference type="HOGENOM" id="CLU_2512589_0_0_1"/>
<organism evidence="1 2">
    <name type="scientific">Dacryopinax primogenitus (strain DJM 731)</name>
    <name type="common">Brown rot fungus</name>
    <dbReference type="NCBI Taxonomy" id="1858805"/>
    <lineage>
        <taxon>Eukaryota</taxon>
        <taxon>Fungi</taxon>
        <taxon>Dikarya</taxon>
        <taxon>Basidiomycota</taxon>
        <taxon>Agaricomycotina</taxon>
        <taxon>Dacrymycetes</taxon>
        <taxon>Dacrymycetales</taxon>
        <taxon>Dacrymycetaceae</taxon>
        <taxon>Dacryopinax</taxon>
    </lineage>
</organism>
<reference evidence="1 2" key="1">
    <citation type="journal article" date="2012" name="Science">
        <title>The Paleozoic origin of enzymatic lignin decomposition reconstructed from 31 fungal genomes.</title>
        <authorList>
            <person name="Floudas D."/>
            <person name="Binder M."/>
            <person name="Riley R."/>
            <person name="Barry K."/>
            <person name="Blanchette R.A."/>
            <person name="Henrissat B."/>
            <person name="Martinez A.T."/>
            <person name="Otillar R."/>
            <person name="Spatafora J.W."/>
            <person name="Yadav J.S."/>
            <person name="Aerts A."/>
            <person name="Benoit I."/>
            <person name="Boyd A."/>
            <person name="Carlson A."/>
            <person name="Copeland A."/>
            <person name="Coutinho P.M."/>
            <person name="de Vries R.P."/>
            <person name="Ferreira P."/>
            <person name="Findley K."/>
            <person name="Foster B."/>
            <person name="Gaskell J."/>
            <person name="Glotzer D."/>
            <person name="Gorecki P."/>
            <person name="Heitman J."/>
            <person name="Hesse C."/>
            <person name="Hori C."/>
            <person name="Igarashi K."/>
            <person name="Jurgens J.A."/>
            <person name="Kallen N."/>
            <person name="Kersten P."/>
            <person name="Kohler A."/>
            <person name="Kuees U."/>
            <person name="Kumar T.K.A."/>
            <person name="Kuo A."/>
            <person name="LaButti K."/>
            <person name="Larrondo L.F."/>
            <person name="Lindquist E."/>
            <person name="Ling A."/>
            <person name="Lombard V."/>
            <person name="Lucas S."/>
            <person name="Lundell T."/>
            <person name="Martin R."/>
            <person name="McLaughlin D.J."/>
            <person name="Morgenstern I."/>
            <person name="Morin E."/>
            <person name="Murat C."/>
            <person name="Nagy L.G."/>
            <person name="Nolan M."/>
            <person name="Ohm R.A."/>
            <person name="Patyshakuliyeva A."/>
            <person name="Rokas A."/>
            <person name="Ruiz-Duenas F.J."/>
            <person name="Sabat G."/>
            <person name="Salamov A."/>
            <person name="Samejima M."/>
            <person name="Schmutz J."/>
            <person name="Slot J.C."/>
            <person name="St John F."/>
            <person name="Stenlid J."/>
            <person name="Sun H."/>
            <person name="Sun S."/>
            <person name="Syed K."/>
            <person name="Tsang A."/>
            <person name="Wiebenga A."/>
            <person name="Young D."/>
            <person name="Pisabarro A."/>
            <person name="Eastwood D.C."/>
            <person name="Martin F."/>
            <person name="Cullen D."/>
            <person name="Grigoriev I.V."/>
            <person name="Hibbett D.S."/>
        </authorList>
    </citation>
    <scope>NUCLEOTIDE SEQUENCE [LARGE SCALE GENOMIC DNA]</scope>
    <source>
        <strain evidence="1 2">DJM-731 SS1</strain>
    </source>
</reference>
<evidence type="ECO:0000313" key="2">
    <source>
        <dbReference type="Proteomes" id="UP000030653"/>
    </source>
</evidence>
<sequence length="85" mass="9680">MVLYFYYSKTELAIEHFVHRIMPVPGEHGHTGTGTHVLPLLRPISELRLELFLNDPNFCRGLLSLTFALHPLLTALCSKPVLLRL</sequence>
<gene>
    <name evidence="1" type="ORF">DACRYDRAFT_22147</name>
</gene>
<protein>
    <submittedName>
        <fullName evidence="1">Uncharacterized protein</fullName>
    </submittedName>
</protein>